<dbReference type="InterPro" id="IPR012292">
    <property type="entry name" value="Globin/Proto"/>
</dbReference>
<keyword evidence="6" id="KW-0521">NADP</keyword>
<keyword evidence="11" id="KW-0813">Transport</keyword>
<dbReference type="PANTHER" id="PTHR47354:SF5">
    <property type="entry name" value="PROTEIN RFBI"/>
    <property type="match status" value="1"/>
</dbReference>
<accession>A0A1H5E7D1</accession>
<evidence type="ECO:0000256" key="10">
    <source>
        <dbReference type="ARBA" id="ARBA00049433"/>
    </source>
</evidence>
<feature type="domain" description="FAD-binding FR-type" evidence="13">
    <location>
        <begin position="174"/>
        <end position="274"/>
    </location>
</feature>
<dbReference type="InterPro" id="IPR009050">
    <property type="entry name" value="Globin-like_sf"/>
</dbReference>
<dbReference type="PROSITE" id="PS01033">
    <property type="entry name" value="GLOBIN"/>
    <property type="match status" value="1"/>
</dbReference>
<evidence type="ECO:0000256" key="4">
    <source>
        <dbReference type="ARBA" id="ARBA00012229"/>
    </source>
</evidence>
<dbReference type="Proteomes" id="UP000183407">
    <property type="component" value="Unassembled WGS sequence"/>
</dbReference>
<dbReference type="Gene3D" id="2.40.30.10">
    <property type="entry name" value="Translation factors"/>
    <property type="match status" value="1"/>
</dbReference>
<dbReference type="InterPro" id="IPR017927">
    <property type="entry name" value="FAD-bd_FR_type"/>
</dbReference>
<dbReference type="SUPFAM" id="SSF63380">
    <property type="entry name" value="Riboflavin synthase domain-like"/>
    <property type="match status" value="1"/>
</dbReference>
<proteinExistence type="inferred from homology"/>
<keyword evidence="7" id="KW-0411">Iron-sulfur</keyword>
<comment type="catalytic activity">
    <reaction evidence="10">
        <text>2 nitric oxide + NADPH + 2 O2 = 2 nitrate + NADP(+) + H(+)</text>
        <dbReference type="Rhea" id="RHEA:19465"/>
        <dbReference type="ChEBI" id="CHEBI:15378"/>
        <dbReference type="ChEBI" id="CHEBI:15379"/>
        <dbReference type="ChEBI" id="CHEBI:16480"/>
        <dbReference type="ChEBI" id="CHEBI:17632"/>
        <dbReference type="ChEBI" id="CHEBI:57783"/>
        <dbReference type="ChEBI" id="CHEBI:58349"/>
        <dbReference type="EC" id="1.14.12.17"/>
    </reaction>
</comment>
<dbReference type="GO" id="GO:0019825">
    <property type="term" value="F:oxygen binding"/>
    <property type="evidence" value="ECO:0007669"/>
    <property type="project" value="InterPro"/>
</dbReference>
<dbReference type="InterPro" id="IPR050415">
    <property type="entry name" value="MRET"/>
</dbReference>
<comment type="similarity">
    <text evidence="11">Belongs to the globin family.</text>
</comment>
<sequence>MGAARTGRRPRLSIAPRAPLSASNKTKATIVVDPQTTSLVKTSFTSIGASPGGENAFARSFYAVLFAAHPEIRHYFPAAMDMQRDRLMRAVGYVIDRLDTPATVLSLLAQLGCDHRKYDVTEEHYGAVGEALVTTLAGLAGPELWTDETEQAWRNAIALIVTTMTEAADAEPGPPTWVGAVIDHRRVLDDLAIVRLELDQPMPYAPGQYVSVQVPSRPRMWRYLSFATPPTSDRIVEFHVRRVSGGWVSPAITGEAHVGDTWLIASPLGALGARQRPGRSRLMIAEGTGIAPLRAQLIDTPRLGDNPRTHLFFGGTYPHDLYDLDLLWAMSRTGPWLTVVPATENSDNPWWFSGTFQIPDAMHDRLVGQIGGVVAEYADWTDHDIQVVGSPSMVHTTKYRLMAAGVESDDIHHDPLY</sequence>
<keyword evidence="11" id="KW-0349">Heme</keyword>
<comment type="catalytic activity">
    <reaction evidence="9">
        <text>2 nitric oxide + NADH + 2 O2 = 2 nitrate + NAD(+) + H(+)</text>
        <dbReference type="Rhea" id="RHEA:19469"/>
        <dbReference type="ChEBI" id="CHEBI:15378"/>
        <dbReference type="ChEBI" id="CHEBI:15379"/>
        <dbReference type="ChEBI" id="CHEBI:16480"/>
        <dbReference type="ChEBI" id="CHEBI:17632"/>
        <dbReference type="ChEBI" id="CHEBI:57540"/>
        <dbReference type="ChEBI" id="CHEBI:57945"/>
        <dbReference type="EC" id="1.14.12.17"/>
    </reaction>
</comment>
<evidence type="ECO:0000256" key="7">
    <source>
        <dbReference type="ARBA" id="ARBA00023014"/>
    </source>
</evidence>
<evidence type="ECO:0000256" key="8">
    <source>
        <dbReference type="ARBA" id="ARBA00023027"/>
    </source>
</evidence>
<evidence type="ECO:0000259" key="12">
    <source>
        <dbReference type="PROSITE" id="PS01033"/>
    </source>
</evidence>
<dbReference type="PRINTS" id="PR00410">
    <property type="entry name" value="PHEHYDRXLASE"/>
</dbReference>
<dbReference type="InterPro" id="IPR039261">
    <property type="entry name" value="FNR_nucleotide-bd"/>
</dbReference>
<dbReference type="Gene3D" id="3.40.50.80">
    <property type="entry name" value="Nucleotide-binding domain of ferredoxin-NADP reductase (FNR) module"/>
    <property type="match status" value="1"/>
</dbReference>
<evidence type="ECO:0000313" key="15">
    <source>
        <dbReference type="Proteomes" id="UP000183407"/>
    </source>
</evidence>
<keyword evidence="11" id="KW-0408">Iron</keyword>
<dbReference type="GO" id="GO:0020037">
    <property type="term" value="F:heme binding"/>
    <property type="evidence" value="ECO:0007669"/>
    <property type="project" value="InterPro"/>
</dbReference>
<dbReference type="Pfam" id="PF00042">
    <property type="entry name" value="Globin"/>
    <property type="match status" value="1"/>
</dbReference>
<dbReference type="InterPro" id="IPR001433">
    <property type="entry name" value="OxRdtase_FAD/NAD-bd"/>
</dbReference>
<dbReference type="PROSITE" id="PS51384">
    <property type="entry name" value="FAD_FR"/>
    <property type="match status" value="1"/>
</dbReference>
<organism evidence="14 15">
    <name type="scientific">Rhodococcus jostii</name>
    <dbReference type="NCBI Taxonomy" id="132919"/>
    <lineage>
        <taxon>Bacteria</taxon>
        <taxon>Bacillati</taxon>
        <taxon>Actinomycetota</taxon>
        <taxon>Actinomycetes</taxon>
        <taxon>Mycobacteriales</taxon>
        <taxon>Nocardiaceae</taxon>
        <taxon>Rhodococcus</taxon>
    </lineage>
</organism>
<keyword evidence="8" id="KW-0520">NAD</keyword>
<dbReference type="InterPro" id="IPR008333">
    <property type="entry name" value="Cbr1-like_FAD-bd_dom"/>
</dbReference>
<evidence type="ECO:0000256" key="6">
    <source>
        <dbReference type="ARBA" id="ARBA00022857"/>
    </source>
</evidence>
<dbReference type="SUPFAM" id="SSF46458">
    <property type="entry name" value="Globin-like"/>
    <property type="match status" value="1"/>
</dbReference>
<dbReference type="Pfam" id="PF00970">
    <property type="entry name" value="FAD_binding_6"/>
    <property type="match status" value="1"/>
</dbReference>
<dbReference type="InterPro" id="IPR000971">
    <property type="entry name" value="Globin"/>
</dbReference>
<name>A0A1H5E7D1_RHOJO</name>
<feature type="domain" description="Globin" evidence="12">
    <location>
        <begin position="30"/>
        <end position="169"/>
    </location>
</feature>
<evidence type="ECO:0000256" key="5">
    <source>
        <dbReference type="ARBA" id="ARBA00022714"/>
    </source>
</evidence>
<keyword evidence="11" id="KW-0479">Metal-binding</keyword>
<dbReference type="CDD" id="cd19753">
    <property type="entry name" value="Mb-like_oxidoreductase"/>
    <property type="match status" value="1"/>
</dbReference>
<evidence type="ECO:0000259" key="13">
    <source>
        <dbReference type="PROSITE" id="PS51384"/>
    </source>
</evidence>
<evidence type="ECO:0000256" key="1">
    <source>
        <dbReference type="ARBA" id="ARBA00001970"/>
    </source>
</evidence>
<comment type="cofactor">
    <cofactor evidence="2">
        <name>FAD</name>
        <dbReference type="ChEBI" id="CHEBI:57692"/>
    </cofactor>
</comment>
<keyword evidence="5" id="KW-0001">2Fe-2S</keyword>
<evidence type="ECO:0000256" key="2">
    <source>
        <dbReference type="ARBA" id="ARBA00001974"/>
    </source>
</evidence>
<dbReference type="Pfam" id="PF00175">
    <property type="entry name" value="NAD_binding_1"/>
    <property type="match status" value="1"/>
</dbReference>
<reference evidence="15" key="1">
    <citation type="submission" date="2016-10" db="EMBL/GenBank/DDBJ databases">
        <authorList>
            <person name="Varghese N."/>
        </authorList>
    </citation>
    <scope>NUCLEOTIDE SEQUENCE [LARGE SCALE GENOMIC DNA]</scope>
    <source>
        <strain evidence="15">DSM 44719</strain>
    </source>
</reference>
<dbReference type="GO" id="GO:0008941">
    <property type="term" value="F:nitric oxide dioxygenase NAD(P)H activity"/>
    <property type="evidence" value="ECO:0007669"/>
    <property type="project" value="UniProtKB-EC"/>
</dbReference>
<dbReference type="Gene3D" id="1.10.490.10">
    <property type="entry name" value="Globins"/>
    <property type="match status" value="1"/>
</dbReference>
<evidence type="ECO:0000256" key="9">
    <source>
        <dbReference type="ARBA" id="ARBA00048649"/>
    </source>
</evidence>
<evidence type="ECO:0000256" key="3">
    <source>
        <dbReference type="ARBA" id="ARBA00006401"/>
    </source>
</evidence>
<dbReference type="SUPFAM" id="SSF52343">
    <property type="entry name" value="Ferredoxin reductase-like, C-terminal NADP-linked domain"/>
    <property type="match status" value="1"/>
</dbReference>
<dbReference type="CDD" id="cd06187">
    <property type="entry name" value="O2ase_reductase_like"/>
    <property type="match status" value="1"/>
</dbReference>
<evidence type="ECO:0000256" key="11">
    <source>
        <dbReference type="RuleBase" id="RU000356"/>
    </source>
</evidence>
<comment type="cofactor">
    <cofactor evidence="1">
        <name>heme b</name>
        <dbReference type="ChEBI" id="CHEBI:60344"/>
    </cofactor>
</comment>
<dbReference type="EC" id="1.14.12.17" evidence="4"/>
<gene>
    <name evidence="14" type="ORF">SAMN04490220_5847</name>
</gene>
<dbReference type="EMBL" id="FNTL01000004">
    <property type="protein sequence ID" value="SED86940.1"/>
    <property type="molecule type" value="Genomic_DNA"/>
</dbReference>
<dbReference type="AlphaFoldDB" id="A0A1H5E7D1"/>
<dbReference type="GO" id="GO:0005344">
    <property type="term" value="F:oxygen carrier activity"/>
    <property type="evidence" value="ECO:0007669"/>
    <property type="project" value="UniProtKB-KW"/>
</dbReference>
<keyword evidence="11" id="KW-0561">Oxygen transport</keyword>
<comment type="similarity">
    <text evidence="3">In the C-terminal section; belongs to the flavoprotein pyridine nucleotide cytochrome reductase family.</text>
</comment>
<dbReference type="GO" id="GO:0051537">
    <property type="term" value="F:2 iron, 2 sulfur cluster binding"/>
    <property type="evidence" value="ECO:0007669"/>
    <property type="project" value="UniProtKB-KW"/>
</dbReference>
<dbReference type="InterPro" id="IPR017938">
    <property type="entry name" value="Riboflavin_synthase-like_b-brl"/>
</dbReference>
<protein>
    <recommendedName>
        <fullName evidence="4">nitric oxide dioxygenase</fullName>
        <ecNumber evidence="4">1.14.12.17</ecNumber>
    </recommendedName>
</protein>
<evidence type="ECO:0000313" key="14">
    <source>
        <dbReference type="EMBL" id="SED86940.1"/>
    </source>
</evidence>
<dbReference type="PANTHER" id="PTHR47354">
    <property type="entry name" value="NADH OXIDOREDUCTASE HCR"/>
    <property type="match status" value="1"/>
</dbReference>